<evidence type="ECO:0000259" key="27">
    <source>
        <dbReference type="SMART" id="SM00563"/>
    </source>
</evidence>
<evidence type="ECO:0000256" key="16">
    <source>
        <dbReference type="ARBA" id="ARBA00023264"/>
    </source>
</evidence>
<dbReference type="InterPro" id="IPR028354">
    <property type="entry name" value="GPAT_PlsB"/>
</dbReference>
<evidence type="ECO:0000256" key="20">
    <source>
        <dbReference type="ARBA" id="ARBA00047480"/>
    </source>
</evidence>
<dbReference type="GO" id="GO:0016024">
    <property type="term" value="P:CDP-diacylglycerol biosynthetic process"/>
    <property type="evidence" value="ECO:0007669"/>
    <property type="project" value="UniProtKB-UniRule"/>
</dbReference>
<comment type="subcellular location">
    <subcellularLocation>
        <location evidence="1">Mitochondrion outer membrane</location>
        <topology evidence="1">Peripheral membrane protein</topology>
    </subcellularLocation>
</comment>
<keyword evidence="15 25" id="KW-0594">Phospholipid biosynthesis</keyword>
<feature type="compositionally biased region" description="Polar residues" evidence="26">
    <location>
        <begin position="36"/>
        <end position="48"/>
    </location>
</feature>
<evidence type="ECO:0000256" key="17">
    <source>
        <dbReference type="ARBA" id="ARBA00023315"/>
    </source>
</evidence>
<evidence type="ECO:0000256" key="24">
    <source>
        <dbReference type="ARBA" id="ARBA00049585"/>
    </source>
</evidence>
<dbReference type="Pfam" id="PF01553">
    <property type="entry name" value="Acyltransferase"/>
    <property type="match status" value="1"/>
</dbReference>
<evidence type="ECO:0000256" key="12">
    <source>
        <dbReference type="ARBA" id="ARBA00023098"/>
    </source>
</evidence>
<evidence type="ECO:0000256" key="1">
    <source>
        <dbReference type="ARBA" id="ARBA00004450"/>
    </source>
</evidence>
<evidence type="ECO:0000256" key="18">
    <source>
        <dbReference type="ARBA" id="ARBA00023335"/>
    </source>
</evidence>
<sequence length="791" mass="89769">MDVRMVLGGPDNVLLANNPDTGSGCLKHPCEDQDRSSSPSVLRSVTTTGKEGLLNRKRPFVGRCCHSCTPLSQERLFNPSIPSLGLRNVIYINETHTRHRGWLARRLSYVLFVLERDVRKDMFARNVVENVLNSSRYQGASTDAESGVDSKAVSKVRRKTRGFLQEMVANISPAFIRITGWVLLKLFNGFFWSIQIHKGQLEMVKKAASENNVPLVFLPVHKSHIDYLLITFILFCHNIKAPHIAAGNNLNIPILSTLIRKLGGFFIRRKLDETSDGKKDMLYRSLLHAYTEELLRQQQFLEVYLEGTRSRSGKPSPAHAGMLSFVVDTLCANSIPDVLIVPVGISYDRIIEGNYNSEQLGKPKKNESLWGIACGVFRMLRKNYGCVRVDFTQPFSLKEYLDTQRSRHLQAPLTLEQILLPTIIAAQPDQAVFNGEDEDHLNSRDLSDEPRRRQVIANLAKHVLFTASKSSAIMSTHIVACLLLYRHRQGVLLSKLVEDFFNMKEEILSRDFDLGFSGNSEDVVMHALSLLGNCVNVTSTNRNTEFIIAPSNTVPALFELNFYSNGLFHVFIADAIIGKRSEILRKIQFCKNHFLPIDAVPCQTLYQVFHDAVTRLIEYGVLIVAEEDQEELSPSEEPWPKKFPEALAWRSDEEDEDSDFGDEQRDRYLKVSPSAEPQEFYTFLQRILTPVLEAYSGAAIFVHSLISPMSEREYTHKLFKYLLTRTERGVAVYGESATHYLVKNTVKTFKELGVLKERREDGVCRLELSSTFLPQANRNKLLQYILGFSLL</sequence>
<dbReference type="AlphaFoldDB" id="A0A8C1WI07"/>
<evidence type="ECO:0000256" key="6">
    <source>
        <dbReference type="ARBA" id="ARBA00017577"/>
    </source>
</evidence>
<dbReference type="Ensembl" id="ENSCCRT00015068530.1">
    <property type="protein sequence ID" value="ENSCCRP00015066358.1"/>
    <property type="gene ID" value="ENSCCRG00015025763.1"/>
</dbReference>
<keyword evidence="17 25" id="KW-0012">Acyltransferase</keyword>
<evidence type="ECO:0000256" key="19">
    <source>
        <dbReference type="ARBA" id="ARBA00023344"/>
    </source>
</evidence>
<dbReference type="InterPro" id="IPR022284">
    <property type="entry name" value="GPAT/DHAPAT"/>
</dbReference>
<dbReference type="GO" id="GO:0005741">
    <property type="term" value="C:mitochondrial outer membrane"/>
    <property type="evidence" value="ECO:0007669"/>
    <property type="project" value="UniProtKB-SubCell"/>
</dbReference>
<dbReference type="SUPFAM" id="SSF69593">
    <property type="entry name" value="Glycerol-3-phosphate (1)-acyltransferase"/>
    <property type="match status" value="1"/>
</dbReference>
<dbReference type="InterPro" id="IPR045520">
    <property type="entry name" value="GPAT/DHAPAT_C"/>
</dbReference>
<evidence type="ECO:0000256" key="13">
    <source>
        <dbReference type="ARBA" id="ARBA00023128"/>
    </source>
</evidence>
<dbReference type="GO" id="GO:0006631">
    <property type="term" value="P:fatty acid metabolic process"/>
    <property type="evidence" value="ECO:0007669"/>
    <property type="project" value="TreeGrafter"/>
</dbReference>
<dbReference type="GO" id="GO:0019432">
    <property type="term" value="P:triglyceride biosynthetic process"/>
    <property type="evidence" value="ECO:0007669"/>
    <property type="project" value="TreeGrafter"/>
</dbReference>
<evidence type="ECO:0000313" key="29">
    <source>
        <dbReference type="Proteomes" id="UP000694700"/>
    </source>
</evidence>
<evidence type="ECO:0000256" key="11">
    <source>
        <dbReference type="ARBA" id="ARBA00022990"/>
    </source>
</evidence>
<comment type="function">
    <text evidence="24">Mitochondrial membrane protein that catalyzes the essential first step of biosynthesis of glycerolipids such as triglycerides, phosphatidic acids and lysophosphatidic acids. Esterifies acyl-group from acyl-coenzyme A (acyl-CoA) to the sn-1 position of glycerol-3-phosphate, to produce lysophosphatidic acid. Has a narrow hydrophobic binding cleft that selects for a linear acyl chain. Catalytic activity is higher for substrates with a 16-carbon acyl chain.</text>
</comment>
<evidence type="ECO:0000313" key="28">
    <source>
        <dbReference type="Ensembl" id="ENSCCRP00015066358.1"/>
    </source>
</evidence>
<keyword evidence="11" id="KW-0007">Acetylation</keyword>
<evidence type="ECO:0000256" key="4">
    <source>
        <dbReference type="ARBA" id="ARBA00007937"/>
    </source>
</evidence>
<evidence type="ECO:0000256" key="7">
    <source>
        <dbReference type="ARBA" id="ARBA00022516"/>
    </source>
</evidence>
<evidence type="ECO:0000256" key="22">
    <source>
        <dbReference type="ARBA" id="ARBA00048408"/>
    </source>
</evidence>
<evidence type="ECO:0000256" key="9">
    <source>
        <dbReference type="ARBA" id="ARBA00022679"/>
    </source>
</evidence>
<comment type="similarity">
    <text evidence="4 25">Belongs to the GPAT/DAPAT family.</text>
</comment>
<dbReference type="PANTHER" id="PTHR12563">
    <property type="entry name" value="GLYCEROL-3-PHOSPHATE ACYLTRANSFERASE"/>
    <property type="match status" value="1"/>
</dbReference>
<dbReference type="CDD" id="cd07993">
    <property type="entry name" value="LPLAT_DHAPAT-like"/>
    <property type="match status" value="1"/>
</dbReference>
<dbReference type="Proteomes" id="UP000694700">
    <property type="component" value="Unplaced"/>
</dbReference>
<dbReference type="PANTHER" id="PTHR12563:SF16">
    <property type="entry name" value="GLYCEROL-3-PHOSPHATE ACYLTRANSFERASE 1, MITOCHONDRIAL"/>
    <property type="match status" value="1"/>
</dbReference>
<comment type="catalytic activity">
    <reaction evidence="19">
        <text>(9Z,12Z)-octadecadienoyl-CoA + sn-glycerol 3-phosphate = 1-(9Z,12Z)-octadecadienoyl-sn-glycero-3-phosphate + CoA</text>
        <dbReference type="Rhea" id="RHEA:37203"/>
        <dbReference type="ChEBI" id="CHEBI:57287"/>
        <dbReference type="ChEBI" id="CHEBI:57383"/>
        <dbReference type="ChEBI" id="CHEBI:57597"/>
        <dbReference type="ChEBI" id="CHEBI:74547"/>
    </reaction>
    <physiologicalReaction direction="left-to-right" evidence="19">
        <dbReference type="Rhea" id="RHEA:37204"/>
    </physiologicalReaction>
</comment>
<keyword evidence="7 25" id="KW-0444">Lipid biosynthesis</keyword>
<dbReference type="PIRSF" id="PIRSF500064">
    <property type="entry name" value="GPAT"/>
    <property type="match status" value="1"/>
</dbReference>
<comment type="catalytic activity">
    <reaction evidence="20">
        <text>1-acyl-sn-glycero-3-phospho-(1'-sn-glycerol) + an acyl-CoA = a 1,2-diacyl-sn-glycero-3-phospho-(1'-sn-glycerol) + CoA</text>
        <dbReference type="Rhea" id="RHEA:33203"/>
        <dbReference type="ChEBI" id="CHEBI:57287"/>
        <dbReference type="ChEBI" id="CHEBI:58342"/>
        <dbReference type="ChEBI" id="CHEBI:64716"/>
        <dbReference type="ChEBI" id="CHEBI:64840"/>
    </reaction>
    <physiologicalReaction direction="left-to-right" evidence="20">
        <dbReference type="Rhea" id="RHEA:33204"/>
    </physiologicalReaction>
</comment>
<keyword evidence="14 25" id="KW-0472">Membrane</keyword>
<keyword evidence="16 25" id="KW-1208">Phospholipid metabolism</keyword>
<organism evidence="28 29">
    <name type="scientific">Cyprinus carpio</name>
    <name type="common">Common carp</name>
    <dbReference type="NCBI Taxonomy" id="7962"/>
    <lineage>
        <taxon>Eukaryota</taxon>
        <taxon>Metazoa</taxon>
        <taxon>Chordata</taxon>
        <taxon>Craniata</taxon>
        <taxon>Vertebrata</taxon>
        <taxon>Euteleostomi</taxon>
        <taxon>Actinopterygii</taxon>
        <taxon>Neopterygii</taxon>
        <taxon>Teleostei</taxon>
        <taxon>Ostariophysi</taxon>
        <taxon>Cypriniformes</taxon>
        <taxon>Cyprinidae</taxon>
        <taxon>Cyprininae</taxon>
        <taxon>Cyprinus</taxon>
    </lineage>
</organism>
<comment type="pathway">
    <text evidence="3">Lipid metabolism.</text>
</comment>
<name>A0A8C1WI07_CYPCA</name>
<keyword evidence="8" id="KW-0597">Phosphoprotein</keyword>
<evidence type="ECO:0000256" key="25">
    <source>
        <dbReference type="PIRNR" id="PIRNR000437"/>
    </source>
</evidence>
<protein>
    <recommendedName>
        <fullName evidence="6 25">Glycerol-3-phosphate acyltransferase 1, mitochondrial</fullName>
        <ecNumber evidence="5 25">2.3.1.15</ecNumber>
    </recommendedName>
</protein>
<evidence type="ECO:0000256" key="21">
    <source>
        <dbReference type="ARBA" id="ARBA00047573"/>
    </source>
</evidence>
<comment type="catalytic activity">
    <reaction evidence="18">
        <text>dodecanoyl-CoA + sn-glycerol 3-phosphate = 1-dodecanoyl-sn-glycerol 3-phosphate + CoA</text>
        <dbReference type="Rhea" id="RHEA:35727"/>
        <dbReference type="ChEBI" id="CHEBI:57287"/>
        <dbReference type="ChEBI" id="CHEBI:57375"/>
        <dbReference type="ChEBI" id="CHEBI:57597"/>
        <dbReference type="ChEBI" id="CHEBI:72682"/>
    </reaction>
    <physiologicalReaction direction="left-to-right" evidence="18">
        <dbReference type="Rhea" id="RHEA:35728"/>
    </physiologicalReaction>
</comment>
<comment type="catalytic activity">
    <reaction evidence="23">
        <text>sn-glycerol 3-phosphate + (9Z)-octadecenoyl-CoA = 1-(9Z-octadecenoyl)-sn-glycero-3-phosphate + CoA</text>
        <dbReference type="Rhea" id="RHEA:37199"/>
        <dbReference type="ChEBI" id="CHEBI:57287"/>
        <dbReference type="ChEBI" id="CHEBI:57387"/>
        <dbReference type="ChEBI" id="CHEBI:57597"/>
        <dbReference type="ChEBI" id="CHEBI:74544"/>
    </reaction>
    <physiologicalReaction direction="left-to-right" evidence="23">
        <dbReference type="Rhea" id="RHEA:37200"/>
    </physiologicalReaction>
</comment>
<comment type="pathway">
    <text evidence="2 25">Phospholipid metabolism; CDP-diacylglycerol biosynthesis; CDP-diacylglycerol from sn-glycerol 3-phosphate: step 1/3.</text>
</comment>
<keyword evidence="10" id="KW-1000">Mitochondrion outer membrane</keyword>
<evidence type="ECO:0000256" key="8">
    <source>
        <dbReference type="ARBA" id="ARBA00022553"/>
    </source>
</evidence>
<dbReference type="GO" id="GO:0004366">
    <property type="term" value="F:glycerol-3-phosphate O-acyltransferase activity"/>
    <property type="evidence" value="ECO:0007669"/>
    <property type="project" value="UniProtKB-UniRule"/>
</dbReference>
<dbReference type="GO" id="GO:0005886">
    <property type="term" value="C:plasma membrane"/>
    <property type="evidence" value="ECO:0007669"/>
    <property type="project" value="InterPro"/>
</dbReference>
<dbReference type="Pfam" id="PF19277">
    <property type="entry name" value="GPAT_C"/>
    <property type="match status" value="1"/>
</dbReference>
<dbReference type="SMART" id="SM00563">
    <property type="entry name" value="PlsC"/>
    <property type="match status" value="1"/>
</dbReference>
<dbReference type="InterPro" id="IPR002123">
    <property type="entry name" value="Plipid/glycerol_acylTrfase"/>
</dbReference>
<evidence type="ECO:0000256" key="23">
    <source>
        <dbReference type="ARBA" id="ARBA00048672"/>
    </source>
</evidence>
<evidence type="ECO:0000256" key="2">
    <source>
        <dbReference type="ARBA" id="ARBA00004765"/>
    </source>
</evidence>
<evidence type="ECO:0000256" key="3">
    <source>
        <dbReference type="ARBA" id="ARBA00005189"/>
    </source>
</evidence>
<keyword evidence="9 25" id="KW-0808">Transferase</keyword>
<feature type="domain" description="Phospholipid/glycerol acyltransferase" evidence="27">
    <location>
        <begin position="215"/>
        <end position="348"/>
    </location>
</feature>
<accession>A0A8C1WI07</accession>
<dbReference type="InterPro" id="IPR041728">
    <property type="entry name" value="GPAT/DHAPAT_LPLAT"/>
</dbReference>
<dbReference type="UniPathway" id="UPA00557">
    <property type="reaction ID" value="UER00612"/>
</dbReference>
<dbReference type="GO" id="GO:0006072">
    <property type="term" value="P:glycerol-3-phosphate metabolic process"/>
    <property type="evidence" value="ECO:0007669"/>
    <property type="project" value="TreeGrafter"/>
</dbReference>
<comment type="catalytic activity">
    <reaction evidence="22">
        <text>sn-glycerol 3-phosphate + octadecanoyl-CoA = 1-octadecanoyl-sn-glycero-3-phosphate + CoA</text>
        <dbReference type="Rhea" id="RHEA:37195"/>
        <dbReference type="ChEBI" id="CHEBI:57287"/>
        <dbReference type="ChEBI" id="CHEBI:57394"/>
        <dbReference type="ChEBI" id="CHEBI:57597"/>
        <dbReference type="ChEBI" id="CHEBI:74565"/>
    </reaction>
    <physiologicalReaction direction="left-to-right" evidence="22">
        <dbReference type="Rhea" id="RHEA:37196"/>
    </physiologicalReaction>
</comment>
<comment type="catalytic activity">
    <reaction evidence="21">
        <text>sn-glycerol 3-phosphate + hexadecanoyl-CoA = 1-hexadecanoyl-sn-glycero-3-phosphate + CoA</text>
        <dbReference type="Rhea" id="RHEA:35723"/>
        <dbReference type="ChEBI" id="CHEBI:57287"/>
        <dbReference type="ChEBI" id="CHEBI:57379"/>
        <dbReference type="ChEBI" id="CHEBI:57518"/>
        <dbReference type="ChEBI" id="CHEBI:57597"/>
    </reaction>
    <physiologicalReaction direction="left-to-right" evidence="21">
        <dbReference type="Rhea" id="RHEA:35724"/>
    </physiologicalReaction>
</comment>
<evidence type="ECO:0000256" key="14">
    <source>
        <dbReference type="ARBA" id="ARBA00023136"/>
    </source>
</evidence>
<feature type="region of interest" description="Disordered" evidence="26">
    <location>
        <begin position="29"/>
        <end position="48"/>
    </location>
</feature>
<evidence type="ECO:0000256" key="26">
    <source>
        <dbReference type="SAM" id="MobiDB-lite"/>
    </source>
</evidence>
<proteinExistence type="inferred from homology"/>
<comment type="catalytic activity">
    <reaction evidence="25">
        <text>sn-glycerol 3-phosphate + an acyl-CoA = a 1-acyl-sn-glycero-3-phosphate + CoA</text>
        <dbReference type="Rhea" id="RHEA:15325"/>
        <dbReference type="ChEBI" id="CHEBI:57287"/>
        <dbReference type="ChEBI" id="CHEBI:57597"/>
        <dbReference type="ChEBI" id="CHEBI:57970"/>
        <dbReference type="ChEBI" id="CHEBI:58342"/>
        <dbReference type="EC" id="2.3.1.15"/>
    </reaction>
</comment>
<dbReference type="EC" id="2.3.1.15" evidence="5 25"/>
<dbReference type="PIRSF" id="PIRSF000437">
    <property type="entry name" value="GPAT_DHAPAT"/>
    <property type="match status" value="1"/>
</dbReference>
<evidence type="ECO:0000256" key="15">
    <source>
        <dbReference type="ARBA" id="ARBA00023209"/>
    </source>
</evidence>
<keyword evidence="12 25" id="KW-0443">Lipid metabolism</keyword>
<keyword evidence="13 25" id="KW-0496">Mitochondrion</keyword>
<evidence type="ECO:0000256" key="10">
    <source>
        <dbReference type="ARBA" id="ARBA00022787"/>
    </source>
</evidence>
<reference evidence="28" key="1">
    <citation type="submission" date="2025-08" db="UniProtKB">
        <authorList>
            <consortium name="Ensembl"/>
        </authorList>
    </citation>
    <scope>IDENTIFICATION</scope>
</reference>
<evidence type="ECO:0000256" key="5">
    <source>
        <dbReference type="ARBA" id="ARBA00013113"/>
    </source>
</evidence>